<dbReference type="Proteomes" id="UP000229981">
    <property type="component" value="Unassembled WGS sequence"/>
</dbReference>
<evidence type="ECO:0000313" key="2">
    <source>
        <dbReference type="EMBL" id="PIP87819.1"/>
    </source>
</evidence>
<dbReference type="AlphaFoldDB" id="A0A2H0E1K7"/>
<organism evidence="2 3">
    <name type="scientific">Candidatus Beckwithbacteria bacterium CG22_combo_CG10-13_8_21_14_all_01_47_9</name>
    <dbReference type="NCBI Taxonomy" id="1974496"/>
    <lineage>
        <taxon>Bacteria</taxon>
        <taxon>Candidatus Beckwithiibacteriota</taxon>
    </lineage>
</organism>
<dbReference type="InterPro" id="IPR002123">
    <property type="entry name" value="Plipid/glycerol_acylTrfase"/>
</dbReference>
<dbReference type="SUPFAM" id="SSF69593">
    <property type="entry name" value="Glycerol-3-phosphate (1)-acyltransferase"/>
    <property type="match status" value="1"/>
</dbReference>
<gene>
    <name evidence="2" type="ORF">COW80_03825</name>
</gene>
<dbReference type="GO" id="GO:0016746">
    <property type="term" value="F:acyltransferase activity"/>
    <property type="evidence" value="ECO:0007669"/>
    <property type="project" value="InterPro"/>
</dbReference>
<sequence>MFFDKQLIEQFKQWMKGFGLAAAIGKLFTALGVKDIKVIGRLPKIGPVLVISNHTGVFDSLLLLNKINRQDFYLIALATYHAFGGILARRAIPIYRRRRLNHKIYEYPLCLQINGKLPKDYSGEEIRARNRQSIKRAAELINQGKTVSIFPTGNAGKKLTGSSWKPGAGFLVKQITNSKTKLVLAKISGTRMSDLIAYVPLLRRLFFRPRPIRITFSRAILLNRSLDLSQDAKAITRQLEKLYNQTYL</sequence>
<proteinExistence type="predicted"/>
<feature type="domain" description="Phospholipid/glycerol acyltransferase" evidence="1">
    <location>
        <begin position="48"/>
        <end position="190"/>
    </location>
</feature>
<dbReference type="Pfam" id="PF01553">
    <property type="entry name" value="Acyltransferase"/>
    <property type="match status" value="1"/>
</dbReference>
<dbReference type="SMART" id="SM00563">
    <property type="entry name" value="PlsC"/>
    <property type="match status" value="1"/>
</dbReference>
<dbReference type="EMBL" id="PCTU01000095">
    <property type="protein sequence ID" value="PIP87819.1"/>
    <property type="molecule type" value="Genomic_DNA"/>
</dbReference>
<comment type="caution">
    <text evidence="2">The sequence shown here is derived from an EMBL/GenBank/DDBJ whole genome shotgun (WGS) entry which is preliminary data.</text>
</comment>
<evidence type="ECO:0000259" key="1">
    <source>
        <dbReference type="SMART" id="SM00563"/>
    </source>
</evidence>
<evidence type="ECO:0000313" key="3">
    <source>
        <dbReference type="Proteomes" id="UP000229981"/>
    </source>
</evidence>
<name>A0A2H0E1K7_9BACT</name>
<accession>A0A2H0E1K7</accession>
<protein>
    <recommendedName>
        <fullName evidence="1">Phospholipid/glycerol acyltransferase domain-containing protein</fullName>
    </recommendedName>
</protein>
<reference evidence="2 3" key="1">
    <citation type="submission" date="2017-09" db="EMBL/GenBank/DDBJ databases">
        <title>Depth-based differentiation of microbial function through sediment-hosted aquifers and enrichment of novel symbionts in the deep terrestrial subsurface.</title>
        <authorList>
            <person name="Probst A.J."/>
            <person name="Ladd B."/>
            <person name="Jarett J.K."/>
            <person name="Geller-Mcgrath D.E."/>
            <person name="Sieber C.M."/>
            <person name="Emerson J.B."/>
            <person name="Anantharaman K."/>
            <person name="Thomas B.C."/>
            <person name="Malmstrom R."/>
            <person name="Stieglmeier M."/>
            <person name="Klingl A."/>
            <person name="Woyke T."/>
            <person name="Ryan C.M."/>
            <person name="Banfield J.F."/>
        </authorList>
    </citation>
    <scope>NUCLEOTIDE SEQUENCE [LARGE SCALE GENOMIC DNA]</scope>
    <source>
        <strain evidence="2">CG22_combo_CG10-13_8_21_14_all_01_47_9</strain>
    </source>
</reference>